<dbReference type="RefSeq" id="WP_308450493.1">
    <property type="nucleotide sequence ID" value="NZ_JAJEPU010000003.1"/>
</dbReference>
<evidence type="ECO:0000256" key="5">
    <source>
        <dbReference type="SAM" id="Coils"/>
    </source>
</evidence>
<dbReference type="Pfam" id="PF13411">
    <property type="entry name" value="MerR_1"/>
    <property type="match status" value="1"/>
</dbReference>
<evidence type="ECO:0000256" key="1">
    <source>
        <dbReference type="ARBA" id="ARBA00022491"/>
    </source>
</evidence>
<evidence type="ECO:0000313" key="7">
    <source>
        <dbReference type="EMBL" id="MCC2163684.1"/>
    </source>
</evidence>
<feature type="coiled-coil region" evidence="5">
    <location>
        <begin position="83"/>
        <end position="110"/>
    </location>
</feature>
<dbReference type="InterPro" id="IPR047057">
    <property type="entry name" value="MerR_fam"/>
</dbReference>
<comment type="caution">
    <text evidence="7">The sequence shown here is derived from an EMBL/GenBank/DDBJ whole genome shotgun (WGS) entry which is preliminary data.</text>
</comment>
<keyword evidence="3" id="KW-0238">DNA-binding</keyword>
<dbReference type="PRINTS" id="PR00040">
    <property type="entry name" value="HTHMERR"/>
</dbReference>
<dbReference type="InterPro" id="IPR000551">
    <property type="entry name" value="MerR-type_HTH_dom"/>
</dbReference>
<proteinExistence type="predicted"/>
<dbReference type="SUPFAM" id="SSF46955">
    <property type="entry name" value="Putative DNA-binding domain"/>
    <property type="match status" value="1"/>
</dbReference>
<dbReference type="PANTHER" id="PTHR30204">
    <property type="entry name" value="REDOX-CYCLING DRUG-SENSING TRANSCRIPTIONAL ACTIVATOR SOXR"/>
    <property type="match status" value="1"/>
</dbReference>
<dbReference type="CDD" id="cd01109">
    <property type="entry name" value="HTH_YyaN"/>
    <property type="match status" value="1"/>
</dbReference>
<keyword evidence="5" id="KW-0175">Coiled coil</keyword>
<dbReference type="EMBL" id="JAJEPU010000003">
    <property type="protein sequence ID" value="MCC2163684.1"/>
    <property type="molecule type" value="Genomic_DNA"/>
</dbReference>
<evidence type="ECO:0000256" key="2">
    <source>
        <dbReference type="ARBA" id="ARBA00023015"/>
    </source>
</evidence>
<dbReference type="GO" id="GO:0003700">
    <property type="term" value="F:DNA-binding transcription factor activity"/>
    <property type="evidence" value="ECO:0007669"/>
    <property type="project" value="InterPro"/>
</dbReference>
<keyword evidence="4" id="KW-0804">Transcription</keyword>
<feature type="domain" description="HTH merR-type" evidence="6">
    <location>
        <begin position="1"/>
        <end position="71"/>
    </location>
</feature>
<dbReference type="Proteomes" id="UP001198962">
    <property type="component" value="Unassembled WGS sequence"/>
</dbReference>
<dbReference type="SMART" id="SM00422">
    <property type="entry name" value="HTH_MERR"/>
    <property type="match status" value="1"/>
</dbReference>
<accession>A0AAE3DIR2</accession>
<organism evidence="7 8">
    <name type="scientific">Brotaphodocola catenula</name>
    <dbReference type="NCBI Taxonomy" id="2885361"/>
    <lineage>
        <taxon>Bacteria</taxon>
        <taxon>Bacillati</taxon>
        <taxon>Bacillota</taxon>
        <taxon>Clostridia</taxon>
        <taxon>Lachnospirales</taxon>
        <taxon>Lachnospiraceae</taxon>
        <taxon>Brotaphodocola</taxon>
    </lineage>
</organism>
<dbReference type="GO" id="GO:0003677">
    <property type="term" value="F:DNA binding"/>
    <property type="evidence" value="ECO:0007669"/>
    <property type="project" value="UniProtKB-KW"/>
</dbReference>
<gene>
    <name evidence="7" type="ORF">LKD32_02090</name>
</gene>
<dbReference type="PANTHER" id="PTHR30204:SF69">
    <property type="entry name" value="MERR-FAMILY TRANSCRIPTIONAL REGULATOR"/>
    <property type="match status" value="1"/>
</dbReference>
<keyword evidence="8" id="KW-1185">Reference proteome</keyword>
<dbReference type="PROSITE" id="PS50937">
    <property type="entry name" value="HTH_MERR_2"/>
    <property type="match status" value="1"/>
</dbReference>
<evidence type="ECO:0000259" key="6">
    <source>
        <dbReference type="PROSITE" id="PS50937"/>
    </source>
</evidence>
<keyword evidence="1" id="KW-0678">Repressor</keyword>
<name>A0AAE3DIR2_9FIRM</name>
<keyword evidence="2" id="KW-0805">Transcription regulation</keyword>
<sequence length="151" mass="17927">MIYTVGETAKLLGVTASTLRYYDKEGLLPFVERSVGGIRMFKESDFEWLQVIGCMKKAGMSIKDIRQYIEMVLQGDDTIEMRLEMFRHQREELRAQMEELEHTMEMVEYKCWYYETAKKAGTIDVPRDMKVNEVPERFRKILRELRKVPEA</sequence>
<dbReference type="InterPro" id="IPR009061">
    <property type="entry name" value="DNA-bd_dom_put_sf"/>
</dbReference>
<evidence type="ECO:0000256" key="4">
    <source>
        <dbReference type="ARBA" id="ARBA00023163"/>
    </source>
</evidence>
<protein>
    <submittedName>
        <fullName evidence="7">MerR family transcriptional regulator</fullName>
    </submittedName>
</protein>
<dbReference type="Gene3D" id="1.10.1660.10">
    <property type="match status" value="1"/>
</dbReference>
<evidence type="ECO:0000313" key="8">
    <source>
        <dbReference type="Proteomes" id="UP001198962"/>
    </source>
</evidence>
<reference evidence="7" key="1">
    <citation type="submission" date="2021-10" db="EMBL/GenBank/DDBJ databases">
        <title>Anaerobic single-cell dispensing facilitates the cultivation of human gut bacteria.</title>
        <authorList>
            <person name="Afrizal A."/>
        </authorList>
    </citation>
    <scope>NUCLEOTIDE SEQUENCE</scope>
    <source>
        <strain evidence="7">CLA-AA-H274</strain>
    </source>
</reference>
<dbReference type="AlphaFoldDB" id="A0AAE3DIR2"/>
<evidence type="ECO:0000256" key="3">
    <source>
        <dbReference type="ARBA" id="ARBA00023125"/>
    </source>
</evidence>